<name>A0AAE1AZ83_9GAST</name>
<evidence type="ECO:0000313" key="1">
    <source>
        <dbReference type="EMBL" id="KAK3796623.1"/>
    </source>
</evidence>
<evidence type="ECO:0000313" key="2">
    <source>
        <dbReference type="Proteomes" id="UP001283361"/>
    </source>
</evidence>
<proteinExistence type="predicted"/>
<dbReference type="EMBL" id="JAWDGP010000867">
    <property type="protein sequence ID" value="KAK3796623.1"/>
    <property type="molecule type" value="Genomic_DNA"/>
</dbReference>
<dbReference type="Proteomes" id="UP001283361">
    <property type="component" value="Unassembled WGS sequence"/>
</dbReference>
<accession>A0AAE1AZ83</accession>
<sequence length="93" mass="10491">MTEFLAGCICSIWYQLPVSLLDLHNGAPRSAHTRPHYGHRFWTGNSVRALQNYSKACDEENQTKLTTDQNLSVFGPGQQTDKVQTLLCSRHPC</sequence>
<dbReference type="AlphaFoldDB" id="A0AAE1AZ83"/>
<keyword evidence="2" id="KW-1185">Reference proteome</keyword>
<reference evidence="1" key="1">
    <citation type="journal article" date="2023" name="G3 (Bethesda)">
        <title>A reference genome for the long-term kleptoplast-retaining sea slug Elysia crispata morphotype clarki.</title>
        <authorList>
            <person name="Eastman K.E."/>
            <person name="Pendleton A.L."/>
            <person name="Shaikh M.A."/>
            <person name="Suttiyut T."/>
            <person name="Ogas R."/>
            <person name="Tomko P."/>
            <person name="Gavelis G."/>
            <person name="Widhalm J.R."/>
            <person name="Wisecaver J.H."/>
        </authorList>
    </citation>
    <scope>NUCLEOTIDE SEQUENCE</scope>
    <source>
        <strain evidence="1">ECLA1</strain>
    </source>
</reference>
<organism evidence="1 2">
    <name type="scientific">Elysia crispata</name>
    <name type="common">lettuce slug</name>
    <dbReference type="NCBI Taxonomy" id="231223"/>
    <lineage>
        <taxon>Eukaryota</taxon>
        <taxon>Metazoa</taxon>
        <taxon>Spiralia</taxon>
        <taxon>Lophotrochozoa</taxon>
        <taxon>Mollusca</taxon>
        <taxon>Gastropoda</taxon>
        <taxon>Heterobranchia</taxon>
        <taxon>Euthyneura</taxon>
        <taxon>Panpulmonata</taxon>
        <taxon>Sacoglossa</taxon>
        <taxon>Placobranchoidea</taxon>
        <taxon>Plakobranchidae</taxon>
        <taxon>Elysia</taxon>
    </lineage>
</organism>
<comment type="caution">
    <text evidence="1">The sequence shown here is derived from an EMBL/GenBank/DDBJ whole genome shotgun (WGS) entry which is preliminary data.</text>
</comment>
<protein>
    <submittedName>
        <fullName evidence="1">Uncharacterized protein</fullName>
    </submittedName>
</protein>
<gene>
    <name evidence="1" type="ORF">RRG08_008377</name>
</gene>